<organism evidence="1 2">
    <name type="scientific">Orbilia ellipsospora</name>
    <dbReference type="NCBI Taxonomy" id="2528407"/>
    <lineage>
        <taxon>Eukaryota</taxon>
        <taxon>Fungi</taxon>
        <taxon>Dikarya</taxon>
        <taxon>Ascomycota</taxon>
        <taxon>Pezizomycotina</taxon>
        <taxon>Orbiliomycetes</taxon>
        <taxon>Orbiliales</taxon>
        <taxon>Orbiliaceae</taxon>
        <taxon>Orbilia</taxon>
    </lineage>
</organism>
<dbReference type="Proteomes" id="UP001365542">
    <property type="component" value="Unassembled WGS sequence"/>
</dbReference>
<accession>A0AAV9X168</accession>
<comment type="caution">
    <text evidence="1">The sequence shown here is derived from an EMBL/GenBank/DDBJ whole genome shotgun (WGS) entry which is preliminary data.</text>
</comment>
<protein>
    <submittedName>
        <fullName evidence="1">Uncharacterized protein</fullName>
    </submittedName>
</protein>
<evidence type="ECO:0000313" key="2">
    <source>
        <dbReference type="Proteomes" id="UP001365542"/>
    </source>
</evidence>
<sequence length="117" mass="13393">METMSSTSSTTVKAINAPLKMEKSVPGKHCEFCLRDIKASREERLRVFDSLEQLLAHKLQHPQESLRNRSIRPWPGSENGLACPVCPYSAEIADGYVKLWGHVAGWHPEHFREKLYF</sequence>
<evidence type="ECO:0000313" key="1">
    <source>
        <dbReference type="EMBL" id="KAK6531707.1"/>
    </source>
</evidence>
<name>A0AAV9X168_9PEZI</name>
<reference evidence="1 2" key="1">
    <citation type="submission" date="2019-10" db="EMBL/GenBank/DDBJ databases">
        <authorList>
            <person name="Palmer J.M."/>
        </authorList>
    </citation>
    <scope>NUCLEOTIDE SEQUENCE [LARGE SCALE GENOMIC DNA]</scope>
    <source>
        <strain evidence="1 2">TWF694</strain>
    </source>
</reference>
<dbReference type="EMBL" id="JAVHJO010000012">
    <property type="protein sequence ID" value="KAK6531707.1"/>
    <property type="molecule type" value="Genomic_DNA"/>
</dbReference>
<dbReference type="AlphaFoldDB" id="A0AAV9X168"/>
<gene>
    <name evidence="1" type="ORF">TWF694_002883</name>
</gene>
<keyword evidence="2" id="KW-1185">Reference proteome</keyword>
<proteinExistence type="predicted"/>